<evidence type="ECO:0000313" key="2">
    <source>
        <dbReference type="EMBL" id="EKD05467.1"/>
    </source>
</evidence>
<feature type="domain" description="FAD dependent oxidoreductase" evidence="1">
    <location>
        <begin position="50"/>
        <end position="464"/>
    </location>
</feature>
<dbReference type="InterPro" id="IPR006076">
    <property type="entry name" value="FAD-dep_OxRdtase"/>
</dbReference>
<dbReference type="eggNOG" id="ENOG502SH9U">
    <property type="taxonomic scope" value="Eukaryota"/>
</dbReference>
<organism evidence="2 3">
    <name type="scientific">Trichosporon asahii var. asahii (strain CBS 8904)</name>
    <name type="common">Yeast</name>
    <dbReference type="NCBI Taxonomy" id="1220162"/>
    <lineage>
        <taxon>Eukaryota</taxon>
        <taxon>Fungi</taxon>
        <taxon>Dikarya</taxon>
        <taxon>Basidiomycota</taxon>
        <taxon>Agaricomycotina</taxon>
        <taxon>Tremellomycetes</taxon>
        <taxon>Trichosporonales</taxon>
        <taxon>Trichosporonaceae</taxon>
        <taxon>Trichosporon</taxon>
    </lineage>
</organism>
<dbReference type="PANTHER" id="PTHR13847:SF260">
    <property type="entry name" value="FAD DEPENDENT OXIDOREDUCTASE DOMAIN-CONTAINING PROTEIN"/>
    <property type="match status" value="1"/>
</dbReference>
<sequence>MSTSEDPYAPEGDPRLLPVPLSTTSVWQQSVALDPLILSNSTTPLPESADIVVVGGGLCGALLAWELLQRTSGNVVLLEARELASGASGRNAGHCRPDAGRGFGMFANVHGEEQARAILNSERTVFERVDRFIHKHKIECEWQKRETYDVCLTEDFAAYSQQANDAFAQAGGHPPAPLGKEGAQKAARSQSAVEAYGWEAATLNPAELTLAIHKLCKDTERYDAFTFCPVLGLTPGVNPDVLIRPDPDVESREATDPAETPGCAGWTVATARGSVRARKVVLATNGYTNSVMPMGIVPVQAQAHLLSSPTPHLDSSYSLRRSMKEFYSVAPRPDGTVVLGVSRLGWPEELLRQAVGNVDDSTWNATIAAQGLNAISDAWPNGPWKHAKPGDLHPPPAGVSIKTATERKEVEVDGLECAWTGIIGITNDLVPVVGPVPEKDNLFVAAGYNGHGMARIFVTAPALATRIASGKWREEDGMPECFRLTPERFARLTADLSPSAKPSPAA</sequence>
<comment type="caution">
    <text evidence="2">The sequence shown here is derived from an EMBL/GenBank/DDBJ whole genome shotgun (WGS) entry which is preliminary data.</text>
</comment>
<dbReference type="SUPFAM" id="SSF51905">
    <property type="entry name" value="FAD/NAD(P)-binding domain"/>
    <property type="match status" value="1"/>
</dbReference>
<evidence type="ECO:0000259" key="1">
    <source>
        <dbReference type="Pfam" id="PF01266"/>
    </source>
</evidence>
<protein>
    <recommendedName>
        <fullName evidence="1">FAD dependent oxidoreductase domain-containing protein</fullName>
    </recommendedName>
</protein>
<dbReference type="Proteomes" id="UP000006757">
    <property type="component" value="Unassembled WGS sequence"/>
</dbReference>
<name>K1W0X3_TRIAC</name>
<reference evidence="2 3" key="1">
    <citation type="journal article" date="2012" name="Eukaryot. Cell">
        <title>Genome sequence of the Trichosporon asahii environmental strain CBS 8904.</title>
        <authorList>
            <person name="Yang R.Y."/>
            <person name="Li H.T."/>
            <person name="Zhu H."/>
            <person name="Zhou G.P."/>
            <person name="Wang M."/>
            <person name="Wang L."/>
        </authorList>
    </citation>
    <scope>NUCLEOTIDE SEQUENCE [LARGE SCALE GENOMIC DNA]</scope>
    <source>
        <strain evidence="2 3">CBS 8904</strain>
    </source>
</reference>
<accession>K1W0X3</accession>
<evidence type="ECO:0000313" key="3">
    <source>
        <dbReference type="Proteomes" id="UP000006757"/>
    </source>
</evidence>
<dbReference type="HOGENOM" id="CLU_022730_0_1_1"/>
<keyword evidence="3" id="KW-1185">Reference proteome</keyword>
<dbReference type="AlphaFoldDB" id="K1W0X3"/>
<dbReference type="STRING" id="1220162.K1W0X3"/>
<dbReference type="OrthoDB" id="429143at2759"/>
<dbReference type="GO" id="GO:0005737">
    <property type="term" value="C:cytoplasm"/>
    <property type="evidence" value="ECO:0007669"/>
    <property type="project" value="TreeGrafter"/>
</dbReference>
<dbReference type="OMA" id="YHAGQCL"/>
<dbReference type="Gene3D" id="3.30.9.10">
    <property type="entry name" value="D-Amino Acid Oxidase, subunit A, domain 2"/>
    <property type="match status" value="2"/>
</dbReference>
<dbReference type="Pfam" id="PF01266">
    <property type="entry name" value="DAO"/>
    <property type="match status" value="1"/>
</dbReference>
<dbReference type="EMBL" id="AMBO01000091">
    <property type="protein sequence ID" value="EKD05467.1"/>
    <property type="molecule type" value="Genomic_DNA"/>
</dbReference>
<dbReference type="PANTHER" id="PTHR13847">
    <property type="entry name" value="SARCOSINE DEHYDROGENASE-RELATED"/>
    <property type="match status" value="1"/>
</dbReference>
<dbReference type="Gene3D" id="3.50.50.60">
    <property type="entry name" value="FAD/NAD(P)-binding domain"/>
    <property type="match status" value="2"/>
</dbReference>
<proteinExistence type="predicted"/>
<gene>
    <name evidence="2" type="ORF">A1Q2_00228</name>
</gene>
<dbReference type="InterPro" id="IPR036188">
    <property type="entry name" value="FAD/NAD-bd_sf"/>
</dbReference>
<dbReference type="InParanoid" id="K1W0X3"/>